<dbReference type="Proteomes" id="UP000030746">
    <property type="component" value="Unassembled WGS sequence"/>
</dbReference>
<dbReference type="GO" id="GO:0004252">
    <property type="term" value="F:serine-type endopeptidase activity"/>
    <property type="evidence" value="ECO:0007669"/>
    <property type="project" value="InterPro"/>
</dbReference>
<dbReference type="InterPro" id="IPR001314">
    <property type="entry name" value="Peptidase_S1A"/>
</dbReference>
<dbReference type="SUPFAM" id="SSF50494">
    <property type="entry name" value="Trypsin-like serine proteases"/>
    <property type="match status" value="1"/>
</dbReference>
<evidence type="ECO:0000256" key="2">
    <source>
        <dbReference type="ARBA" id="ARBA00022801"/>
    </source>
</evidence>
<name>V4B609_LOTGI</name>
<dbReference type="OMA" id="YLNTHSH"/>
<dbReference type="InterPro" id="IPR009003">
    <property type="entry name" value="Peptidase_S1_PA"/>
</dbReference>
<dbReference type="OrthoDB" id="546450at2759"/>
<dbReference type="Pfam" id="PF00089">
    <property type="entry name" value="Trypsin"/>
    <property type="match status" value="1"/>
</dbReference>
<dbReference type="InterPro" id="IPR043504">
    <property type="entry name" value="Peptidase_S1_PA_chymotrypsin"/>
</dbReference>
<dbReference type="InterPro" id="IPR018114">
    <property type="entry name" value="TRYPSIN_HIS"/>
</dbReference>
<dbReference type="CDD" id="cd00190">
    <property type="entry name" value="Tryp_SPc"/>
    <property type="match status" value="1"/>
</dbReference>
<dbReference type="KEGG" id="lgi:LOTGIDRAFT_184009"/>
<dbReference type="SMART" id="SM00020">
    <property type="entry name" value="Tryp_SPc"/>
    <property type="match status" value="1"/>
</dbReference>
<dbReference type="InterPro" id="IPR033116">
    <property type="entry name" value="TRYPSIN_SER"/>
</dbReference>
<dbReference type="InterPro" id="IPR001254">
    <property type="entry name" value="Trypsin_dom"/>
</dbReference>
<evidence type="ECO:0000256" key="5">
    <source>
        <dbReference type="RuleBase" id="RU363034"/>
    </source>
</evidence>
<keyword evidence="1 5" id="KW-0645">Protease</keyword>
<keyword evidence="8" id="KW-1185">Reference proteome</keyword>
<dbReference type="PANTHER" id="PTHR24252">
    <property type="entry name" value="ACROSIN-RELATED"/>
    <property type="match status" value="1"/>
</dbReference>
<evidence type="ECO:0000256" key="1">
    <source>
        <dbReference type="ARBA" id="ARBA00022670"/>
    </source>
</evidence>
<evidence type="ECO:0000256" key="3">
    <source>
        <dbReference type="ARBA" id="ARBA00022825"/>
    </source>
</evidence>
<evidence type="ECO:0000313" key="8">
    <source>
        <dbReference type="Proteomes" id="UP000030746"/>
    </source>
</evidence>
<keyword evidence="3 5" id="KW-0720">Serine protease</keyword>
<dbReference type="PROSITE" id="PS00134">
    <property type="entry name" value="TRYPSIN_HIS"/>
    <property type="match status" value="1"/>
</dbReference>
<dbReference type="STRING" id="225164.V4B609"/>
<accession>V4B609</accession>
<organism evidence="7 8">
    <name type="scientific">Lottia gigantea</name>
    <name type="common">Giant owl limpet</name>
    <dbReference type="NCBI Taxonomy" id="225164"/>
    <lineage>
        <taxon>Eukaryota</taxon>
        <taxon>Metazoa</taxon>
        <taxon>Spiralia</taxon>
        <taxon>Lophotrochozoa</taxon>
        <taxon>Mollusca</taxon>
        <taxon>Gastropoda</taxon>
        <taxon>Patellogastropoda</taxon>
        <taxon>Lottioidea</taxon>
        <taxon>Lottiidae</taxon>
        <taxon>Lottia</taxon>
    </lineage>
</organism>
<sequence>MCGGSLLNPYWVLTAAHCFGVSIIPREWQVGVGKHYLMQAEKGVEAIGLADIIIHPQYNSHTSYNDIALLRLKQPVNMTSRISTICLPTQPQRIGQNCYVTGWGDSFDTCCPDVLKQAMVPVLNTTLCNSTNHYNGRVLDSMFCAGYTSQHIDACHGDSGGPLVSLYSDGKWYLQGIISWGIGCADLKHPGIYTDVYKFNSWIQAVVYQK</sequence>
<gene>
    <name evidence="7" type="ORF">LOTGIDRAFT_184009</name>
</gene>
<keyword evidence="2 5" id="KW-0378">Hydrolase</keyword>
<dbReference type="AlphaFoldDB" id="V4B609"/>
<proteinExistence type="predicted"/>
<keyword evidence="4" id="KW-1015">Disulfide bond</keyword>
<feature type="domain" description="Peptidase S1" evidence="6">
    <location>
        <begin position="1"/>
        <end position="208"/>
    </location>
</feature>
<evidence type="ECO:0000313" key="7">
    <source>
        <dbReference type="EMBL" id="ESO83964.1"/>
    </source>
</evidence>
<protein>
    <recommendedName>
        <fullName evidence="6">Peptidase S1 domain-containing protein</fullName>
    </recommendedName>
</protein>
<dbReference type="Gene3D" id="2.40.10.10">
    <property type="entry name" value="Trypsin-like serine proteases"/>
    <property type="match status" value="2"/>
</dbReference>
<reference evidence="7 8" key="1">
    <citation type="journal article" date="2013" name="Nature">
        <title>Insights into bilaterian evolution from three spiralian genomes.</title>
        <authorList>
            <person name="Simakov O."/>
            <person name="Marletaz F."/>
            <person name="Cho S.J."/>
            <person name="Edsinger-Gonzales E."/>
            <person name="Havlak P."/>
            <person name="Hellsten U."/>
            <person name="Kuo D.H."/>
            <person name="Larsson T."/>
            <person name="Lv J."/>
            <person name="Arendt D."/>
            <person name="Savage R."/>
            <person name="Osoegawa K."/>
            <person name="de Jong P."/>
            <person name="Grimwood J."/>
            <person name="Chapman J.A."/>
            <person name="Shapiro H."/>
            <person name="Aerts A."/>
            <person name="Otillar R.P."/>
            <person name="Terry A.Y."/>
            <person name="Boore J.L."/>
            <person name="Grigoriev I.V."/>
            <person name="Lindberg D.R."/>
            <person name="Seaver E.C."/>
            <person name="Weisblat D.A."/>
            <person name="Putnam N.H."/>
            <person name="Rokhsar D.S."/>
        </authorList>
    </citation>
    <scope>NUCLEOTIDE SEQUENCE [LARGE SCALE GENOMIC DNA]</scope>
</reference>
<dbReference type="CTD" id="20244575"/>
<dbReference type="GeneID" id="20244575"/>
<evidence type="ECO:0000256" key="4">
    <source>
        <dbReference type="ARBA" id="ARBA00023157"/>
    </source>
</evidence>
<dbReference type="PRINTS" id="PR00722">
    <property type="entry name" value="CHYMOTRYPSIN"/>
</dbReference>
<dbReference type="PROSITE" id="PS50240">
    <property type="entry name" value="TRYPSIN_DOM"/>
    <property type="match status" value="1"/>
</dbReference>
<dbReference type="PANTHER" id="PTHR24252:SF7">
    <property type="entry name" value="HYALIN"/>
    <property type="match status" value="1"/>
</dbReference>
<dbReference type="GO" id="GO:0006508">
    <property type="term" value="P:proteolysis"/>
    <property type="evidence" value="ECO:0007669"/>
    <property type="project" value="UniProtKB-KW"/>
</dbReference>
<dbReference type="FunFam" id="2.40.10.10:FF:000003">
    <property type="entry name" value="Transmembrane serine protease 3"/>
    <property type="match status" value="1"/>
</dbReference>
<dbReference type="EMBL" id="KB203566">
    <property type="protein sequence ID" value="ESO83964.1"/>
    <property type="molecule type" value="Genomic_DNA"/>
</dbReference>
<dbReference type="RefSeq" id="XP_009065093.1">
    <property type="nucleotide sequence ID" value="XM_009066845.1"/>
</dbReference>
<evidence type="ECO:0000259" key="6">
    <source>
        <dbReference type="PROSITE" id="PS50240"/>
    </source>
</evidence>
<dbReference type="HOGENOM" id="CLU_006842_13_1_1"/>
<dbReference type="PROSITE" id="PS00135">
    <property type="entry name" value="TRYPSIN_SER"/>
    <property type="match status" value="1"/>
</dbReference>